<evidence type="ECO:0000313" key="3">
    <source>
        <dbReference type="Proteomes" id="UP000199101"/>
    </source>
</evidence>
<reference evidence="3" key="1">
    <citation type="submission" date="2016-08" db="EMBL/GenBank/DDBJ databases">
        <authorList>
            <person name="Varghese N."/>
            <person name="Submissions Spin"/>
        </authorList>
    </citation>
    <scope>NUCLEOTIDE SEQUENCE [LARGE SCALE GENOMIC DNA]</scope>
    <source>
        <strain evidence="3">HAMBI 2975</strain>
    </source>
</reference>
<dbReference type="RefSeq" id="WP_092719630.1">
    <property type="nucleotide sequence ID" value="NZ_FMAG01000013.1"/>
</dbReference>
<organism evidence="2 3">
    <name type="scientific">Rhizobium multihospitium</name>
    <dbReference type="NCBI Taxonomy" id="410764"/>
    <lineage>
        <taxon>Bacteria</taxon>
        <taxon>Pseudomonadati</taxon>
        <taxon>Pseudomonadota</taxon>
        <taxon>Alphaproteobacteria</taxon>
        <taxon>Hyphomicrobiales</taxon>
        <taxon>Rhizobiaceae</taxon>
        <taxon>Rhizobium/Agrobacterium group</taxon>
        <taxon>Rhizobium</taxon>
    </lineage>
</organism>
<gene>
    <name evidence="2" type="ORF">GA0061103_0573</name>
</gene>
<protein>
    <recommendedName>
        <fullName evidence="1">Glycosyltransferase 61 catalytic domain-containing protein</fullName>
    </recommendedName>
</protein>
<dbReference type="Proteomes" id="UP000199101">
    <property type="component" value="Unassembled WGS sequence"/>
</dbReference>
<proteinExistence type="predicted"/>
<dbReference type="GO" id="GO:0016757">
    <property type="term" value="F:glycosyltransferase activity"/>
    <property type="evidence" value="ECO:0007669"/>
    <property type="project" value="InterPro"/>
</dbReference>
<dbReference type="AlphaFoldDB" id="A0A1C3XBF8"/>
<dbReference type="Pfam" id="PF04577">
    <property type="entry name" value="Glyco_transf_61"/>
    <property type="match status" value="1"/>
</dbReference>
<sequence>MVDAYYTNRDLAEWREGADSFRQVTEAASYTRKIPELIGFAPGINGEQHCRYLLQVMGEERCEVIPTDLLTYNNGYAADLAIMFDSRQQTIKYSQVDHVAHPTFDKIAGFSDQPIPLIDKQCGFIFKAGKDNYGHLLVEMLPRLEILLSGQLSKPLALLVPTLPVALRNLLSETIYNLYSDCFELVDMRHSLVQVRDLVTTSPISKHNAQKSHVLQLFVSKLLYAAKRHSNPSLIPAKKIFISRANAPKRQMARAIELENIARAAGYYVVRPEEFSIWDQINIFSKAEVVAGFMGAGLTNIIFCPPHTKVKMFDPGLADYFFCDLASLFNLDFQWIFTQLIEEPSPDRLFAELEIDLRLFQVHLKN</sequence>
<dbReference type="STRING" id="410764.GA0061103_0573"/>
<name>A0A1C3XBF8_9HYPH</name>
<feature type="domain" description="Glycosyltransferase 61 catalytic" evidence="1">
    <location>
        <begin position="133"/>
        <end position="310"/>
    </location>
</feature>
<evidence type="ECO:0000259" key="1">
    <source>
        <dbReference type="Pfam" id="PF04577"/>
    </source>
</evidence>
<evidence type="ECO:0000313" key="2">
    <source>
        <dbReference type="EMBL" id="SCB49304.1"/>
    </source>
</evidence>
<dbReference type="OrthoDB" id="288504at2"/>
<keyword evidence="3" id="KW-1185">Reference proteome</keyword>
<dbReference type="InterPro" id="IPR049625">
    <property type="entry name" value="Glyco_transf_61_cat"/>
</dbReference>
<accession>A0A1C3XBF8</accession>
<dbReference type="EMBL" id="FMAG01000013">
    <property type="protein sequence ID" value="SCB49304.1"/>
    <property type="molecule type" value="Genomic_DNA"/>
</dbReference>